<accession>A0A328A954</accession>
<gene>
    <name evidence="1" type="ORF">DJ018_17930</name>
</gene>
<comment type="caution">
    <text evidence="1">The sequence shown here is derived from an EMBL/GenBank/DDBJ whole genome shotgun (WGS) entry which is preliminary data.</text>
</comment>
<dbReference type="Proteomes" id="UP000249725">
    <property type="component" value="Unassembled WGS sequence"/>
</dbReference>
<dbReference type="Pfam" id="PF12098">
    <property type="entry name" value="DUF3574"/>
    <property type="match status" value="1"/>
</dbReference>
<dbReference type="AlphaFoldDB" id="A0A328A954"/>
<reference evidence="2" key="1">
    <citation type="submission" date="2018-05" db="EMBL/GenBank/DDBJ databases">
        <authorList>
            <person name="Li X."/>
        </authorList>
    </citation>
    <scope>NUCLEOTIDE SEQUENCE [LARGE SCALE GENOMIC DNA]</scope>
    <source>
        <strain evidence="2">YIM 73061</strain>
    </source>
</reference>
<protein>
    <submittedName>
        <fullName evidence="1">DUF3574 domain-containing protein</fullName>
    </submittedName>
</protein>
<dbReference type="InterPro" id="IPR021957">
    <property type="entry name" value="DUF3574"/>
</dbReference>
<proteinExistence type="predicted"/>
<organism evidence="1 2">
    <name type="scientific">Phenylobacterium deserti</name>
    <dbReference type="NCBI Taxonomy" id="1914756"/>
    <lineage>
        <taxon>Bacteria</taxon>
        <taxon>Pseudomonadati</taxon>
        <taxon>Pseudomonadota</taxon>
        <taxon>Alphaproteobacteria</taxon>
        <taxon>Caulobacterales</taxon>
        <taxon>Caulobacteraceae</taxon>
        <taxon>Phenylobacterium</taxon>
    </lineage>
</organism>
<evidence type="ECO:0000313" key="2">
    <source>
        <dbReference type="Proteomes" id="UP000249725"/>
    </source>
</evidence>
<dbReference type="OrthoDB" id="794286at2"/>
<dbReference type="PROSITE" id="PS51257">
    <property type="entry name" value="PROKAR_LIPOPROTEIN"/>
    <property type="match status" value="1"/>
</dbReference>
<keyword evidence="2" id="KW-1185">Reference proteome</keyword>
<dbReference type="EMBL" id="QFYR01000005">
    <property type="protein sequence ID" value="RAK51035.1"/>
    <property type="molecule type" value="Genomic_DNA"/>
</dbReference>
<name>A0A328A954_9CAUL</name>
<sequence length="142" mass="15539">MRLAGAALLVGLALAGCVSVEHVEHAEAEDMCPAGQERLSTAQLFFGRNIGDAPRVSEAEFVRFVDEELTPRFPDGLTVFNGGGQWRGPENQLVREASKIVLIVLPKQGENTQRLQAVRAAYKTRFQQESVLLITQPACVSF</sequence>
<evidence type="ECO:0000313" key="1">
    <source>
        <dbReference type="EMBL" id="RAK51035.1"/>
    </source>
</evidence>